<evidence type="ECO:0000313" key="3">
    <source>
        <dbReference type="WBParaSite" id="PDA_v2.g20664.t1"/>
    </source>
</evidence>
<dbReference type="Proteomes" id="UP000887578">
    <property type="component" value="Unplaced"/>
</dbReference>
<dbReference type="PANTHER" id="PTHR22943">
    <property type="entry name" value="7-TRANSMEMBRANE DOMAIN RECEPTOR C.ELEGANS"/>
    <property type="match status" value="1"/>
</dbReference>
<feature type="transmembrane region" description="Helical" evidence="1">
    <location>
        <begin position="134"/>
        <end position="165"/>
    </location>
</feature>
<name>A0A914PWE1_9BILA</name>
<keyword evidence="1" id="KW-0472">Membrane</keyword>
<proteinExistence type="predicted"/>
<protein>
    <submittedName>
        <fullName evidence="3">G-protein coupled receptors family 1 profile domain-containing protein</fullName>
    </submittedName>
</protein>
<keyword evidence="2" id="KW-1185">Reference proteome</keyword>
<dbReference type="Gene3D" id="1.20.1070.10">
    <property type="entry name" value="Rhodopsin 7-helix transmembrane proteins"/>
    <property type="match status" value="1"/>
</dbReference>
<dbReference type="Pfam" id="PF10326">
    <property type="entry name" value="7TM_GPCR_Str"/>
    <property type="match status" value="1"/>
</dbReference>
<evidence type="ECO:0000313" key="2">
    <source>
        <dbReference type="Proteomes" id="UP000887578"/>
    </source>
</evidence>
<keyword evidence="1" id="KW-0812">Transmembrane</keyword>
<feature type="transmembrane region" description="Helical" evidence="1">
    <location>
        <begin position="26"/>
        <end position="48"/>
    </location>
</feature>
<evidence type="ECO:0000256" key="1">
    <source>
        <dbReference type="SAM" id="Phobius"/>
    </source>
</evidence>
<feature type="transmembrane region" description="Helical" evidence="1">
    <location>
        <begin position="171"/>
        <end position="194"/>
    </location>
</feature>
<sequence>MEFFGFTFQFVYRYLLTNWNTTLNRWTFGGLVGFGILLVVTYISIYFFHLLNRIQSDEYYISNLNGTEFELNGKVPPFGAFPLAEFANLTYISISMVIISYVLVLYCGIAIYFKLKKTQGFLSDGANKYQKQITIVMTAEACIPIITVLFPILLDLLTIAVGFYLPWGGKLTYLLCCMAPLINPIIKLCVISCYRREIAKVLKFTKLSHIVSPISNSVMIGPAS</sequence>
<reference evidence="3" key="1">
    <citation type="submission" date="2022-11" db="UniProtKB">
        <authorList>
            <consortium name="WormBaseParasite"/>
        </authorList>
    </citation>
    <scope>IDENTIFICATION</scope>
</reference>
<feature type="transmembrane region" description="Helical" evidence="1">
    <location>
        <begin position="91"/>
        <end position="113"/>
    </location>
</feature>
<dbReference type="AlphaFoldDB" id="A0A914PWE1"/>
<accession>A0A914PWE1</accession>
<dbReference type="SUPFAM" id="SSF81321">
    <property type="entry name" value="Family A G protein-coupled receptor-like"/>
    <property type="match status" value="1"/>
</dbReference>
<dbReference type="PANTHER" id="PTHR22943:SF248">
    <property type="entry name" value="SEVEN TM RECEPTOR"/>
    <property type="match status" value="1"/>
</dbReference>
<keyword evidence="1" id="KW-1133">Transmembrane helix</keyword>
<dbReference type="InterPro" id="IPR019428">
    <property type="entry name" value="7TM_GPCR_serpentine_rcpt_Str"/>
</dbReference>
<dbReference type="WBParaSite" id="PDA_v2.g20664.t1">
    <property type="protein sequence ID" value="PDA_v2.g20664.t1"/>
    <property type="gene ID" value="PDA_v2.g20664"/>
</dbReference>
<organism evidence="2 3">
    <name type="scientific">Panagrolaimus davidi</name>
    <dbReference type="NCBI Taxonomy" id="227884"/>
    <lineage>
        <taxon>Eukaryota</taxon>
        <taxon>Metazoa</taxon>
        <taxon>Ecdysozoa</taxon>
        <taxon>Nematoda</taxon>
        <taxon>Chromadorea</taxon>
        <taxon>Rhabditida</taxon>
        <taxon>Tylenchina</taxon>
        <taxon>Panagrolaimomorpha</taxon>
        <taxon>Panagrolaimoidea</taxon>
        <taxon>Panagrolaimidae</taxon>
        <taxon>Panagrolaimus</taxon>
    </lineage>
</organism>